<keyword evidence="3" id="KW-1185">Reference proteome</keyword>
<sequence length="134" mass="15409">MTDSFPSDLSAFTIEPAGLGSWLFYRPCLQPEDRLLQTHKVVMYCDLHGHSRRQNMFVYGCKSRRSEDRLLERVFPAMLGKNMPGLESFCYLATYEGPNRFYAICLCGWLLLQSLKIIEGLTSFSQLGRIVRDS</sequence>
<dbReference type="PANTHER" id="PTHR12756">
    <property type="entry name" value="CYTOSOLIC CARBOXYPEPTIDASE"/>
    <property type="match status" value="1"/>
</dbReference>
<dbReference type="OrthoDB" id="10253041at2759"/>
<proteinExistence type="predicted"/>
<organism evidence="2 3">
    <name type="scientific">Protopolystoma xenopodis</name>
    <dbReference type="NCBI Taxonomy" id="117903"/>
    <lineage>
        <taxon>Eukaryota</taxon>
        <taxon>Metazoa</taxon>
        <taxon>Spiralia</taxon>
        <taxon>Lophotrochozoa</taxon>
        <taxon>Platyhelminthes</taxon>
        <taxon>Monogenea</taxon>
        <taxon>Polyopisthocotylea</taxon>
        <taxon>Polystomatidea</taxon>
        <taxon>Polystomatidae</taxon>
        <taxon>Protopolystoma</taxon>
    </lineage>
</organism>
<name>A0A3S5CBP4_9PLAT</name>
<accession>A0A3S5CBP4</accession>
<evidence type="ECO:0008006" key="4">
    <source>
        <dbReference type="Google" id="ProtNLM"/>
    </source>
</evidence>
<reference evidence="2" key="1">
    <citation type="submission" date="2018-11" db="EMBL/GenBank/DDBJ databases">
        <authorList>
            <consortium name="Pathogen Informatics"/>
        </authorList>
    </citation>
    <scope>NUCLEOTIDE SEQUENCE</scope>
</reference>
<comment type="caution">
    <text evidence="2">The sequence shown here is derived from an EMBL/GenBank/DDBJ whole genome shotgun (WGS) entry which is preliminary data.</text>
</comment>
<dbReference type="PANTHER" id="PTHR12756:SF11">
    <property type="entry name" value="CYTOSOLIC CARBOXYPEPTIDASE 1"/>
    <property type="match status" value="1"/>
</dbReference>
<comment type="cofactor">
    <cofactor evidence="1">
        <name>Zn(2+)</name>
        <dbReference type="ChEBI" id="CHEBI:29105"/>
    </cofactor>
</comment>
<evidence type="ECO:0000313" key="2">
    <source>
        <dbReference type="EMBL" id="VEL07948.1"/>
    </source>
</evidence>
<protein>
    <recommendedName>
        <fullName evidence="4">Peptidase M14 carboxypeptidase A domain-containing protein</fullName>
    </recommendedName>
</protein>
<gene>
    <name evidence="2" type="ORF">PXEA_LOCUS1388</name>
</gene>
<dbReference type="SUPFAM" id="SSF53187">
    <property type="entry name" value="Zn-dependent exopeptidases"/>
    <property type="match status" value="1"/>
</dbReference>
<evidence type="ECO:0000256" key="1">
    <source>
        <dbReference type="ARBA" id="ARBA00001947"/>
    </source>
</evidence>
<dbReference type="EMBL" id="CAAALY010002814">
    <property type="protein sequence ID" value="VEL07948.1"/>
    <property type="molecule type" value="Genomic_DNA"/>
</dbReference>
<dbReference type="Proteomes" id="UP000784294">
    <property type="component" value="Unassembled WGS sequence"/>
</dbReference>
<evidence type="ECO:0000313" key="3">
    <source>
        <dbReference type="Proteomes" id="UP000784294"/>
    </source>
</evidence>
<dbReference type="Gene3D" id="3.40.630.10">
    <property type="entry name" value="Zn peptidases"/>
    <property type="match status" value="1"/>
</dbReference>
<dbReference type="InterPro" id="IPR050821">
    <property type="entry name" value="Cytosolic_carboxypeptidase"/>
</dbReference>
<dbReference type="AlphaFoldDB" id="A0A3S5CBP4"/>